<evidence type="ECO:0000313" key="2">
    <source>
        <dbReference type="Proteomes" id="UP000807825"/>
    </source>
</evidence>
<accession>A0A9D6V105</accession>
<dbReference type="Proteomes" id="UP000807825">
    <property type="component" value="Unassembled WGS sequence"/>
</dbReference>
<proteinExistence type="predicted"/>
<reference evidence="1" key="1">
    <citation type="submission" date="2020-07" db="EMBL/GenBank/DDBJ databases">
        <title>Huge and variable diversity of episymbiotic CPR bacteria and DPANN archaea in groundwater ecosystems.</title>
        <authorList>
            <person name="He C.Y."/>
            <person name="Keren R."/>
            <person name="Whittaker M."/>
            <person name="Farag I.F."/>
            <person name="Doudna J."/>
            <person name="Cate J.H.D."/>
            <person name="Banfield J.F."/>
        </authorList>
    </citation>
    <scope>NUCLEOTIDE SEQUENCE</scope>
    <source>
        <strain evidence="1">NC_groundwater_1664_Pr3_B-0.1um_52_9</strain>
    </source>
</reference>
<evidence type="ECO:0000313" key="1">
    <source>
        <dbReference type="EMBL" id="MBI5248051.1"/>
    </source>
</evidence>
<organism evidence="1 2">
    <name type="scientific">Desulfomonile tiedjei</name>
    <dbReference type="NCBI Taxonomy" id="2358"/>
    <lineage>
        <taxon>Bacteria</taxon>
        <taxon>Pseudomonadati</taxon>
        <taxon>Thermodesulfobacteriota</taxon>
        <taxon>Desulfomonilia</taxon>
        <taxon>Desulfomonilales</taxon>
        <taxon>Desulfomonilaceae</taxon>
        <taxon>Desulfomonile</taxon>
    </lineage>
</organism>
<comment type="caution">
    <text evidence="1">The sequence shown here is derived from an EMBL/GenBank/DDBJ whole genome shotgun (WGS) entry which is preliminary data.</text>
</comment>
<sequence length="111" mass="12741">MKKTMIPTKDRPTTMISLRIPVDVLEQLKKVAPAKGMSGYQALIKYYVGKGLREDFDLVRQMESAERLESTLTRMGLKPDQINEVWDALRGYLPEKSEKYRKDKSHPAAVD</sequence>
<dbReference type="EMBL" id="JACRDE010000033">
    <property type="protein sequence ID" value="MBI5248051.1"/>
    <property type="molecule type" value="Genomic_DNA"/>
</dbReference>
<dbReference type="AlphaFoldDB" id="A0A9D6V105"/>
<protein>
    <submittedName>
        <fullName evidence="1">Uncharacterized protein</fullName>
    </submittedName>
</protein>
<gene>
    <name evidence="1" type="ORF">HY912_01030</name>
</gene>
<name>A0A9D6V105_9BACT</name>